<name>A0ACC0ULZ5_9AGAM</name>
<comment type="caution">
    <text evidence="1">The sequence shown here is derived from an EMBL/GenBank/DDBJ whole genome shotgun (WGS) entry which is preliminary data.</text>
</comment>
<accession>A0ACC0ULZ5</accession>
<keyword evidence="2" id="KW-1185">Reference proteome</keyword>
<sequence>MASQTSGILRWTCSIKDAMTNDPGRQFFEDQVQSQGFLFLEEYLDNIWAAAKQDSFVDLVKTPGRKRASPQKVRQAIAAHTTSKDLSDEKDVFQSADLRLSAPPPLTTTIEPRDYVINPPPQAGHSDSPSIQKTADVPQPMQSAASSMLSTFVDMSVPLKEEDTSALGVRRNPSLSQFPSLAAPSPLRKSMRIPRESSLEPSLATTPGTGLTVNHTSWLAKVREAKAMEVTNKRASVAPASLVASSGSLKRKSGDIPNSLSHDSDNGEEPRAKILKTCAGTTETSDHLDPQPLVALALQSPAANISAANSADVTESQTDHSETDMMAPLKKAIETLRARTGKPLAANLTEVVAQEPSPIDIKVDQVVNDTLPRPHTPRSSLSVPGPIREAGSTAIISASTSPKSSRLAAVPTMAPPVCEETKRLSVSDLVPKSDRSNATSRTSNGTTISTTPPDSPPATKKTAFFVPGGPVFNKPPPVFVPPPPKNTERLLANCGANVPQGHPSELPGYSLGAPFGLGLQPTKFTKSPPRVLLSAQSTQSSLFSDKVFESQTDVPAWVTRSQDTQITSQESQPVVEEKERLADIDDDDSWRIDDKFAATNQLWTPFTGVAAVEDSMTWSTEPSDGNKSTRQDPTEDAIDAPSRSHGPHIVEESDQDMDVDDDMEKVSLDNEKPTANSEGKISQLSLTSSTDEPSQPVGFFGHATKLVSSMLGVSKKNKVEAPKSIQLAAAVAKKQQDELDRKAARLKEMEARRQAVLQKKVEEEKARADEEERKAREDAERRKKENTGKRPLARAESKPAEDENTRKRKVNVEVPKVKPPSKEKKDAPVTRITKPGQISGSKATTMTKQPSTTSLNQATNIKAPPGEKPFIKPAASAKGKGKVLAESVAAHAHPQRLNAEPPIASEMIELPEPNSEYSDSEDEGGQRKANAPEWTQSPELRAALESQSRVNPDDIFGPVRPLRMEDIFRTRTSRFRARTSSANWSGPDGLKQEEEREYARRMGFH</sequence>
<reference evidence="1" key="1">
    <citation type="submission" date="2021-03" db="EMBL/GenBank/DDBJ databases">
        <title>Evolutionary priming and transition to the ectomycorrhizal habit in an iconic lineage of mushroom-forming fungi: is preadaptation a requirement?</title>
        <authorList>
            <consortium name="DOE Joint Genome Institute"/>
            <person name="Looney B.P."/>
            <person name="Miyauchi S."/>
            <person name="Morin E."/>
            <person name="Drula E."/>
            <person name="Courty P.E."/>
            <person name="Chicoki N."/>
            <person name="Fauchery L."/>
            <person name="Kohler A."/>
            <person name="Kuo A."/>
            <person name="LaButti K."/>
            <person name="Pangilinan J."/>
            <person name="Lipzen A."/>
            <person name="Riley R."/>
            <person name="Andreopoulos W."/>
            <person name="He G."/>
            <person name="Johnson J."/>
            <person name="Barry K.W."/>
            <person name="Grigoriev I.V."/>
            <person name="Nagy L."/>
            <person name="Hibbett D."/>
            <person name="Henrissat B."/>
            <person name="Matheny P.B."/>
            <person name="Labbe J."/>
            <person name="Martin A.F."/>
        </authorList>
    </citation>
    <scope>NUCLEOTIDE SEQUENCE</scope>
    <source>
        <strain evidence="1">BPL698</strain>
    </source>
</reference>
<protein>
    <submittedName>
        <fullName evidence="1">Uncharacterized protein</fullName>
    </submittedName>
</protein>
<gene>
    <name evidence="1" type="ORF">F5148DRAFT_1373096</name>
</gene>
<proteinExistence type="predicted"/>
<dbReference type="Proteomes" id="UP001207468">
    <property type="component" value="Unassembled WGS sequence"/>
</dbReference>
<dbReference type="EMBL" id="JAGFNK010000008">
    <property type="protein sequence ID" value="KAI9512601.1"/>
    <property type="molecule type" value="Genomic_DNA"/>
</dbReference>
<organism evidence="1 2">
    <name type="scientific">Russula earlei</name>
    <dbReference type="NCBI Taxonomy" id="71964"/>
    <lineage>
        <taxon>Eukaryota</taxon>
        <taxon>Fungi</taxon>
        <taxon>Dikarya</taxon>
        <taxon>Basidiomycota</taxon>
        <taxon>Agaricomycotina</taxon>
        <taxon>Agaricomycetes</taxon>
        <taxon>Russulales</taxon>
        <taxon>Russulaceae</taxon>
        <taxon>Russula</taxon>
    </lineage>
</organism>
<evidence type="ECO:0000313" key="2">
    <source>
        <dbReference type="Proteomes" id="UP001207468"/>
    </source>
</evidence>
<evidence type="ECO:0000313" key="1">
    <source>
        <dbReference type="EMBL" id="KAI9512601.1"/>
    </source>
</evidence>